<evidence type="ECO:0000256" key="1">
    <source>
        <dbReference type="SAM" id="MobiDB-lite"/>
    </source>
</evidence>
<dbReference type="Proteomes" id="UP000649753">
    <property type="component" value="Unassembled WGS sequence"/>
</dbReference>
<evidence type="ECO:0000313" key="3">
    <source>
        <dbReference type="EMBL" id="MBE1485907.1"/>
    </source>
</evidence>
<organism evidence="3 4">
    <name type="scientific">Plantactinospora soyae</name>
    <dbReference type="NCBI Taxonomy" id="1544732"/>
    <lineage>
        <taxon>Bacteria</taxon>
        <taxon>Bacillati</taxon>
        <taxon>Actinomycetota</taxon>
        <taxon>Actinomycetes</taxon>
        <taxon>Micromonosporales</taxon>
        <taxon>Micromonosporaceae</taxon>
        <taxon>Plantactinospora</taxon>
    </lineage>
</organism>
<evidence type="ECO:0000313" key="4">
    <source>
        <dbReference type="Proteomes" id="UP000649753"/>
    </source>
</evidence>
<dbReference type="Gene3D" id="3.10.620.30">
    <property type="match status" value="1"/>
</dbReference>
<dbReference type="AlphaFoldDB" id="A0A927M2Y6"/>
<name>A0A927M2Y6_9ACTN</name>
<comment type="caution">
    <text evidence="3">The sequence shown here is derived from an EMBL/GenBank/DDBJ whole genome shotgun (WGS) entry which is preliminary data.</text>
</comment>
<sequence length="281" mass="31135">MDELDYYRGHSRPTDPGARQHLFSGLPADVAGMATVIGGVMLHRDWAWRFGFTLAEQRREEANTRYVEAILDHLGTLDERRPEERFAGTCRDFTVLLCAMLRHAGVPARARAGFAGYFNDGFFDDHWVVEAWDEDHGWRLIDAQVASVPKGTYTDADVDPLDVPRDGFLVGGQAWQECRAGHRDPDRFGLSAAGITGMWEVQGNVLRDLASLNRVETLPWDNWGIIPVHYDELDSADIDLLDRLAVVSAAGGPLPQATEAYRSDPRLLAPPSLTGSVPTGH</sequence>
<dbReference type="InterPro" id="IPR038765">
    <property type="entry name" value="Papain-like_cys_pep_sf"/>
</dbReference>
<evidence type="ECO:0000259" key="2">
    <source>
        <dbReference type="Pfam" id="PF01841"/>
    </source>
</evidence>
<reference evidence="3" key="1">
    <citation type="submission" date="2020-10" db="EMBL/GenBank/DDBJ databases">
        <title>Sequencing the genomes of 1000 actinobacteria strains.</title>
        <authorList>
            <person name="Klenk H.-P."/>
        </authorList>
    </citation>
    <scope>NUCLEOTIDE SEQUENCE</scope>
    <source>
        <strain evidence="3">DSM 46832</strain>
    </source>
</reference>
<gene>
    <name evidence="3" type="ORF">H4W31_001545</name>
</gene>
<dbReference type="RefSeq" id="WP_192766024.1">
    <property type="nucleotide sequence ID" value="NZ_JADBEB010000001.1"/>
</dbReference>
<protein>
    <recommendedName>
        <fullName evidence="2">Transglutaminase-like domain-containing protein</fullName>
    </recommendedName>
</protein>
<dbReference type="SUPFAM" id="SSF54001">
    <property type="entry name" value="Cysteine proteinases"/>
    <property type="match status" value="1"/>
</dbReference>
<feature type="region of interest" description="Disordered" evidence="1">
    <location>
        <begin position="255"/>
        <end position="281"/>
    </location>
</feature>
<proteinExistence type="predicted"/>
<accession>A0A927M2Y6</accession>
<dbReference type="InterPro" id="IPR002931">
    <property type="entry name" value="Transglutaminase-like"/>
</dbReference>
<dbReference type="Pfam" id="PF01841">
    <property type="entry name" value="Transglut_core"/>
    <property type="match status" value="1"/>
</dbReference>
<dbReference type="EMBL" id="JADBEB010000001">
    <property type="protein sequence ID" value="MBE1485907.1"/>
    <property type="molecule type" value="Genomic_DNA"/>
</dbReference>
<keyword evidence="4" id="KW-1185">Reference proteome</keyword>
<feature type="domain" description="Transglutaminase-like" evidence="2">
    <location>
        <begin position="81"/>
        <end position="143"/>
    </location>
</feature>